<dbReference type="Pfam" id="PF02719">
    <property type="entry name" value="Polysacc_synt_2"/>
    <property type="match status" value="1"/>
</dbReference>
<dbReference type="PANTHER" id="PTHR43318">
    <property type="entry name" value="UDP-N-ACETYLGLUCOSAMINE 4,6-DEHYDRATASE"/>
    <property type="match status" value="1"/>
</dbReference>
<dbReference type="InterPro" id="IPR036291">
    <property type="entry name" value="NAD(P)-bd_dom_sf"/>
</dbReference>
<protein>
    <recommendedName>
        <fullName evidence="2">Polysaccharide biosynthesis protein CapD-like domain-containing protein</fullName>
    </recommendedName>
</protein>
<dbReference type="Gene3D" id="3.40.50.720">
    <property type="entry name" value="NAD(P)-binding Rossmann-like Domain"/>
    <property type="match status" value="1"/>
</dbReference>
<name>A0A382U091_9ZZZZ</name>
<dbReference type="EMBL" id="UINC01140125">
    <property type="protein sequence ID" value="SVD27088.1"/>
    <property type="molecule type" value="Genomic_DNA"/>
</dbReference>
<feature type="domain" description="Polysaccharide biosynthesis protein CapD-like" evidence="2">
    <location>
        <begin position="7"/>
        <end position="283"/>
    </location>
</feature>
<sequence>MFTNKVVLISGGTGSFGIEMLKFLVKTKVKEIRILSRDEKKQEDLRRSIKDNRVNYIIGDVRDYSSVLSCTRKVDFVFQAAALKQVPTCEFFPLEAYKTNVLGTSNIIDASIENKVKKIVILSTDKAVYPINAMGISKAMMEKVAIAKARENELKKIKTSICITRYGNVMFSRGSLIPFLINRIKKNETLTLTDPSMTRFLMSLDDSVNLVKEAFLRGKNGDIYIQKAPATNIHNIAKCLLKIFNKKNKISIIGPRHGEKTHESLCSSEEMSKAINLKKYFRIPA</sequence>
<organism evidence="3">
    <name type="scientific">marine metagenome</name>
    <dbReference type="NCBI Taxonomy" id="408172"/>
    <lineage>
        <taxon>unclassified sequences</taxon>
        <taxon>metagenomes</taxon>
        <taxon>ecological metagenomes</taxon>
    </lineage>
</organism>
<reference evidence="3" key="1">
    <citation type="submission" date="2018-05" db="EMBL/GenBank/DDBJ databases">
        <authorList>
            <person name="Lanie J.A."/>
            <person name="Ng W.-L."/>
            <person name="Kazmierczak K.M."/>
            <person name="Andrzejewski T.M."/>
            <person name="Davidsen T.M."/>
            <person name="Wayne K.J."/>
            <person name="Tettelin H."/>
            <person name="Glass J.I."/>
            <person name="Rusch D."/>
            <person name="Podicherti R."/>
            <person name="Tsui H.-C.T."/>
            <person name="Winkler M.E."/>
        </authorList>
    </citation>
    <scope>NUCLEOTIDE SEQUENCE</scope>
</reference>
<dbReference type="CDD" id="cd05237">
    <property type="entry name" value="UDP_invert_4-6DH_SDR_e"/>
    <property type="match status" value="1"/>
</dbReference>
<evidence type="ECO:0000259" key="2">
    <source>
        <dbReference type="Pfam" id="PF02719"/>
    </source>
</evidence>
<dbReference type="InterPro" id="IPR003869">
    <property type="entry name" value="Polysac_CapD-like"/>
</dbReference>
<dbReference type="PANTHER" id="PTHR43318:SF2">
    <property type="entry name" value="UDP-N-ACETYLGLUCOSAMINE 4,6-DEHYDRATASE (INVERTING)"/>
    <property type="match status" value="1"/>
</dbReference>
<evidence type="ECO:0000256" key="1">
    <source>
        <dbReference type="ARBA" id="ARBA00007430"/>
    </source>
</evidence>
<dbReference type="InterPro" id="IPR051203">
    <property type="entry name" value="Polysaccharide_Synthase-Rel"/>
</dbReference>
<proteinExistence type="inferred from homology"/>
<accession>A0A382U091</accession>
<evidence type="ECO:0000313" key="3">
    <source>
        <dbReference type="EMBL" id="SVD27088.1"/>
    </source>
</evidence>
<feature type="non-terminal residue" evidence="3">
    <location>
        <position position="285"/>
    </location>
</feature>
<dbReference type="SUPFAM" id="SSF51735">
    <property type="entry name" value="NAD(P)-binding Rossmann-fold domains"/>
    <property type="match status" value="1"/>
</dbReference>
<dbReference type="AlphaFoldDB" id="A0A382U091"/>
<gene>
    <name evidence="3" type="ORF">METZ01_LOCUS379942</name>
</gene>
<comment type="similarity">
    <text evidence="1">Belongs to the polysaccharide synthase family.</text>
</comment>